<gene>
    <name evidence="1" type="ORF">QQF64_019326</name>
</gene>
<reference evidence="1 2" key="1">
    <citation type="submission" date="2023-09" db="EMBL/GenBank/DDBJ databases">
        <authorList>
            <person name="Wang M."/>
        </authorList>
    </citation>
    <scope>NUCLEOTIDE SEQUENCE [LARGE SCALE GENOMIC DNA]</scope>
    <source>
        <strain evidence="1">GT-2023</strain>
        <tissue evidence="1">Liver</tissue>
    </source>
</reference>
<dbReference type="EMBL" id="JAYMGO010000022">
    <property type="protein sequence ID" value="KAL1251530.1"/>
    <property type="molecule type" value="Genomic_DNA"/>
</dbReference>
<evidence type="ECO:0000313" key="1">
    <source>
        <dbReference type="EMBL" id="KAL1251530.1"/>
    </source>
</evidence>
<name>A0ABR3LGQ7_9TELE</name>
<keyword evidence="2" id="KW-1185">Reference proteome</keyword>
<proteinExistence type="predicted"/>
<dbReference type="Proteomes" id="UP001558613">
    <property type="component" value="Unassembled WGS sequence"/>
</dbReference>
<comment type="caution">
    <text evidence="1">The sequence shown here is derived from an EMBL/GenBank/DDBJ whole genome shotgun (WGS) entry which is preliminary data.</text>
</comment>
<accession>A0ABR3LGQ7</accession>
<organism evidence="1 2">
    <name type="scientific">Cirrhinus molitorella</name>
    <name type="common">mud carp</name>
    <dbReference type="NCBI Taxonomy" id="172907"/>
    <lineage>
        <taxon>Eukaryota</taxon>
        <taxon>Metazoa</taxon>
        <taxon>Chordata</taxon>
        <taxon>Craniata</taxon>
        <taxon>Vertebrata</taxon>
        <taxon>Euteleostomi</taxon>
        <taxon>Actinopterygii</taxon>
        <taxon>Neopterygii</taxon>
        <taxon>Teleostei</taxon>
        <taxon>Ostariophysi</taxon>
        <taxon>Cypriniformes</taxon>
        <taxon>Cyprinidae</taxon>
        <taxon>Labeoninae</taxon>
        <taxon>Labeonini</taxon>
        <taxon>Cirrhinus</taxon>
    </lineage>
</organism>
<protein>
    <submittedName>
        <fullName evidence="1">Uncharacterized protein</fullName>
    </submittedName>
</protein>
<sequence length="95" mass="10815">MFVAQLFLDNDQKRNQSYQWGLDAKIRPFMIHATCGRLMDKAPAVSLTRRIINLHFNYVSPQSVLGAERTFLTAQKPHDGAEKVSASGKENMIFF</sequence>
<evidence type="ECO:0000313" key="2">
    <source>
        <dbReference type="Proteomes" id="UP001558613"/>
    </source>
</evidence>